<sequence>MDRMKKSLGSSLLLPLLISPSLANTTRNQPAIVEIDRYRNSQRRSKSTVTDRFRVVTSGNNCYLAIPPGSGRSTYRSAGGPIHTARYRHYRPVWKTFDIFNIKERAYCIAVLLVTRFMVRVLSRRGELFQKDGKY</sequence>
<comment type="caution">
    <text evidence="2">The sequence shown here is derived from an EMBL/GenBank/DDBJ whole genome shotgun (WGS) entry which is preliminary data.</text>
</comment>
<gene>
    <name evidence="2" type="ORF">B296_00051378</name>
</gene>
<reference evidence="2 3" key="1">
    <citation type="journal article" date="2014" name="Agronomy (Basel)">
        <title>A Draft Genome Sequence for Ensete ventricosum, the Drought-Tolerant Tree Against Hunger.</title>
        <authorList>
            <person name="Harrison J."/>
            <person name="Moore K.A."/>
            <person name="Paszkiewicz K."/>
            <person name="Jones T."/>
            <person name="Grant M."/>
            <person name="Ambacheew D."/>
            <person name="Muzemil S."/>
            <person name="Studholme D.J."/>
        </authorList>
    </citation>
    <scope>NUCLEOTIDE SEQUENCE [LARGE SCALE GENOMIC DNA]</scope>
</reference>
<name>A0A426Y5A0_ENSVE</name>
<protein>
    <submittedName>
        <fullName evidence="2">Uncharacterized protein</fullName>
    </submittedName>
</protein>
<feature type="signal peptide" evidence="1">
    <location>
        <begin position="1"/>
        <end position="23"/>
    </location>
</feature>
<accession>A0A426Y5A0</accession>
<feature type="chain" id="PRO_5019519788" evidence="1">
    <location>
        <begin position="24"/>
        <end position="135"/>
    </location>
</feature>
<keyword evidence="1" id="KW-0732">Signal</keyword>
<dbReference type="AlphaFoldDB" id="A0A426Y5A0"/>
<dbReference type="Proteomes" id="UP000287651">
    <property type="component" value="Unassembled WGS sequence"/>
</dbReference>
<proteinExistence type="predicted"/>
<evidence type="ECO:0000313" key="2">
    <source>
        <dbReference type="EMBL" id="RRT46932.1"/>
    </source>
</evidence>
<dbReference type="EMBL" id="AMZH03014856">
    <property type="protein sequence ID" value="RRT46932.1"/>
    <property type="molecule type" value="Genomic_DNA"/>
</dbReference>
<organism evidence="2 3">
    <name type="scientific">Ensete ventricosum</name>
    <name type="common">Abyssinian banana</name>
    <name type="synonym">Musa ensete</name>
    <dbReference type="NCBI Taxonomy" id="4639"/>
    <lineage>
        <taxon>Eukaryota</taxon>
        <taxon>Viridiplantae</taxon>
        <taxon>Streptophyta</taxon>
        <taxon>Embryophyta</taxon>
        <taxon>Tracheophyta</taxon>
        <taxon>Spermatophyta</taxon>
        <taxon>Magnoliopsida</taxon>
        <taxon>Liliopsida</taxon>
        <taxon>Zingiberales</taxon>
        <taxon>Musaceae</taxon>
        <taxon>Ensete</taxon>
    </lineage>
</organism>
<evidence type="ECO:0000256" key="1">
    <source>
        <dbReference type="SAM" id="SignalP"/>
    </source>
</evidence>
<evidence type="ECO:0000313" key="3">
    <source>
        <dbReference type="Proteomes" id="UP000287651"/>
    </source>
</evidence>